<dbReference type="GeneID" id="20283079"/>
<keyword evidence="5" id="KW-1185">Reference proteome</keyword>
<keyword evidence="2" id="KW-0946">Virion</keyword>
<sequence>MASGSFNTSTSNQYVQGTVTWGSTPNTGGNYSDVWVEWRFSRTNSGYETYGNGTFGIYVDGQQSVNTLRFSFTQNSRTLVVSGNFRVNHNSDGTKNLRIGVSGYTDVISINEGVVYVDLDRIPRASSISSNISWTAAIEGLPLSISRASGSFTHSLTLQIKNNVNNNWVSVASRYNIGDYTTIYFDKNEMTIIYREMAQWENAEVWIKLDTFNGGTYIGSSEKYGRVYGATPATPVVSDFNIGTKSVDVTLDYFYDTFNYTLEFTFGSFKKTFPNMVKFNKMEFTDAEVIQMYQQVPNQQSAQANVYASTKYNGIELNDNVPKDQNKKITLRVVNSEPQYDGGFTYLDSNSTTATLTGNNQYIIQSKSNLQVKLPVAKKAKPTNYSTITRYEVAVNGAVKSVNFSDTADLTVDFGTVNVSTNTSIVVSAVDSRGLKKSVSSVILVLPYSLPTYSFSADRVNNFETTTKLNVTGSASPLNVSNVNKNRIVSAKYKTKPVGGAYGSESDLPITGTFPAFISNNASVELNNTQAWEVSLTITDVLGSVTTVSTVAVGTPILFIDTKKKSIGVNKFPTGTKTFEVAGDWAIDGAITLQSNQWFSQGKYALHANNSDFMGVNTIYFSSPVNTQYQGLNFLRPGKTAGSMNINDYSTFGLLDYSMRMNNQPIFYQFAGTSNLRLAGELHSAYTNGSYMDVYGNIKGQTSAQGGETWGVVDSQNRTKFVVPVGKNGGNNSYKSYGGNHRFEKDDKFIVEFYSDGVNNCANFGGGIFKWQSNQNRFELRNWNDTGWGSIALDTLDATTVKTVNYVNTSSRELKTEIQPLEEDALQIILDSEVCSYMMKANPELGRRVGLIAEDSHELVQELGGKGVNGYTMNSLSWRAIQQLDAKINAILARQYKTL</sequence>
<evidence type="ECO:0000313" key="4">
    <source>
        <dbReference type="EMBL" id="AIF71968.1"/>
    </source>
</evidence>
<reference evidence="5" key="1">
    <citation type="submission" date="2014-09" db="EMBL/GenBank/DDBJ databases">
        <title>Genomic characterization and comparison of seven Myoviridae bacteriophage infecting Bacillus thuringiensis.</title>
        <authorList>
            <person name="Sauder A.B."/>
            <person name="McKenzie Q.R."/>
            <person name="Temple L.M."/>
            <person name="Alexis B.K."/>
            <person name="Al-Atrache Z."/>
            <person name="Lewis L.O."/>
            <person name="Loesser-Casey K.E."/>
            <person name="Mitchell K.J."/>
        </authorList>
    </citation>
    <scope>NUCLEOTIDE SEQUENCE [LARGE SCALE GENOMIC DNA]</scope>
</reference>
<dbReference type="InterPro" id="IPR030392">
    <property type="entry name" value="S74_ICA"/>
</dbReference>
<proteinExistence type="predicted"/>
<evidence type="ECO:0000256" key="2">
    <source>
        <dbReference type="ARBA" id="ARBA00022732"/>
    </source>
</evidence>
<feature type="domain" description="Peptidase S74" evidence="3">
    <location>
        <begin position="810"/>
        <end position="899"/>
    </location>
</feature>
<comment type="subcellular location">
    <subcellularLocation>
        <location evidence="1">Virion</location>
    </subcellularLocation>
</comment>
<dbReference type="Proteomes" id="UP000028561">
    <property type="component" value="Segment"/>
</dbReference>
<dbReference type="PROSITE" id="PS51688">
    <property type="entry name" value="ICA"/>
    <property type="match status" value="1"/>
</dbReference>
<evidence type="ECO:0000313" key="5">
    <source>
        <dbReference type="Proteomes" id="UP000028561"/>
    </source>
</evidence>
<dbReference type="Pfam" id="PF13884">
    <property type="entry name" value="Peptidase_S74"/>
    <property type="match status" value="1"/>
</dbReference>
<dbReference type="RefSeq" id="YP_009055857.1">
    <property type="nucleotide sequence ID" value="NC_024788.1"/>
</dbReference>
<accession>A0A075LYL9</accession>
<dbReference type="GO" id="GO:0098015">
    <property type="term" value="C:virus tail"/>
    <property type="evidence" value="ECO:0007669"/>
    <property type="project" value="UniProtKB-KW"/>
</dbReference>
<reference evidence="4 5" key="2">
    <citation type="journal article" date="2016" name="Virology (Lond)">
        <title>Genomic characterization and comparison of seven Myoviridae bacteriophage infecting Bacillus thuringiensis.</title>
        <authorList>
            <person name="Sauder A.B."/>
            <person name="Quinn M.R."/>
            <person name="Brouillette A."/>
            <person name="Caruso S."/>
            <person name="Cresawn S."/>
            <person name="Erill I."/>
            <person name="Lewis L."/>
            <person name="Loesser-Casey K."/>
            <person name="Pate M."/>
            <person name="Scott C."/>
            <person name="Stockwell S."/>
            <person name="Temple L."/>
        </authorList>
    </citation>
    <scope>NUCLEOTIDE SEQUENCE [LARGE SCALE GENOMIC DNA]</scope>
</reference>
<dbReference type="KEGG" id="vg:20283079"/>
<name>A0A075LYL9_9CAUD</name>
<evidence type="ECO:0000259" key="3">
    <source>
        <dbReference type="PROSITE" id="PS51688"/>
    </source>
</evidence>
<organism evidence="4 5">
    <name type="scientific">Bacillus phage Riley</name>
    <dbReference type="NCBI Taxonomy" id="1486662"/>
    <lineage>
        <taxon>Viruses</taxon>
        <taxon>Duplodnaviria</taxon>
        <taxon>Heunggongvirae</taxon>
        <taxon>Uroviricota</taxon>
        <taxon>Caudoviricetes</taxon>
        <taxon>Herelleviridae</taxon>
        <taxon>Bastillevirinae</taxon>
        <taxon>Bequatrovirus</taxon>
        <taxon>Bequatrovirus riley</taxon>
    </lineage>
</organism>
<dbReference type="EMBL" id="KJ489402">
    <property type="protein sequence ID" value="AIF71968.1"/>
    <property type="molecule type" value="Genomic_DNA"/>
</dbReference>
<keyword evidence="2" id="KW-1227">Viral tail protein</keyword>
<protein>
    <submittedName>
        <fullName evidence="4">Minor tail protein</fullName>
    </submittedName>
</protein>
<evidence type="ECO:0000256" key="1">
    <source>
        <dbReference type="ARBA" id="ARBA00004328"/>
    </source>
</evidence>